<sequence length="354" mass="40437">MKTLEKEITKPDFWQHPEGPRQGGAYGAGKEKAIKISQKLKNLQEEIEKFDKLQKELSDLKELLSLIKEGSGEEEEIKEKIKEVSLKIKEKEQEAFLSGKYDKEGTILTIQAGAGGREAEDWVAMLLRMYQKYCQRQRFKTRIIDQSFGEAGGPEGRIGIKEITMEIKGNFAFGFLKKEGGIHRLVRISPFSSQDLRHTSFAKVEVIPFIPAADTSEIKIKPEELKIETFCASGPGGQYVNRRETAVRIVHLPTGIVAKSQAERLQGTNRERAMEILMAKLYQFYQEQKEKELQKIKGKKISPSWGNQRRSYVLYPYKLVKDYQTKVETSNIEGVLDGDINQFIEAEIIKTKND</sequence>
<keyword evidence="2 4" id="KW-0488">Methylation</keyword>
<feature type="region of interest" description="Disordered" evidence="7">
    <location>
        <begin position="1"/>
        <end position="28"/>
    </location>
</feature>
<dbReference type="EMBL" id="PEWP01000013">
    <property type="protein sequence ID" value="PIU47144.1"/>
    <property type="molecule type" value="Genomic_DNA"/>
</dbReference>
<reference evidence="10" key="1">
    <citation type="submission" date="2017-09" db="EMBL/GenBank/DDBJ databases">
        <title>Depth-based differentiation of microbial function through sediment-hosted aquifers and enrichment of novel symbionts in the deep terrestrial subsurface.</title>
        <authorList>
            <person name="Probst A.J."/>
            <person name="Ladd B."/>
            <person name="Jarett J.K."/>
            <person name="Geller-Mcgrath D.E."/>
            <person name="Sieber C.M.K."/>
            <person name="Emerson J.B."/>
            <person name="Anantharaman K."/>
            <person name="Thomas B.C."/>
            <person name="Malmstrom R."/>
            <person name="Stieglmeier M."/>
            <person name="Klingl A."/>
            <person name="Woyke T."/>
            <person name="Ryan C.M."/>
            <person name="Banfield J.F."/>
        </authorList>
    </citation>
    <scope>NUCLEOTIDE SEQUENCE [LARGE SCALE GENOMIC DNA]</scope>
</reference>
<dbReference type="Gene3D" id="3.30.70.1660">
    <property type="match status" value="1"/>
</dbReference>
<comment type="PTM">
    <text evidence="4">Methylated by PrmC. Methylation increases the termination efficiency of RF2.</text>
</comment>
<keyword evidence="4" id="KW-0963">Cytoplasm</keyword>
<dbReference type="SMART" id="SM00937">
    <property type="entry name" value="PCRF"/>
    <property type="match status" value="1"/>
</dbReference>
<feature type="domain" description="Peptide chain release factor" evidence="8">
    <location>
        <begin position="52"/>
        <end position="179"/>
    </location>
</feature>
<organism evidence="9 10">
    <name type="scientific">bacterium (Candidatus Gribaldobacteria) CG07_land_8_20_14_0_80_33_18</name>
    <dbReference type="NCBI Taxonomy" id="2014272"/>
    <lineage>
        <taxon>Bacteria</taxon>
        <taxon>Candidatus Gribaldobacteria</taxon>
    </lineage>
</organism>
<dbReference type="InterPro" id="IPR004374">
    <property type="entry name" value="PrfB"/>
</dbReference>
<dbReference type="PANTHER" id="PTHR43116">
    <property type="entry name" value="PEPTIDE CHAIN RELEASE FACTOR 2"/>
    <property type="match status" value="1"/>
</dbReference>
<dbReference type="Proteomes" id="UP000228777">
    <property type="component" value="Unassembled WGS sequence"/>
</dbReference>
<protein>
    <recommendedName>
        <fullName evidence="4 5">Peptide chain release factor 2</fullName>
        <shortName evidence="4">RF-2</shortName>
    </recommendedName>
</protein>
<evidence type="ECO:0000256" key="3">
    <source>
        <dbReference type="ARBA" id="ARBA00022917"/>
    </source>
</evidence>
<dbReference type="PANTHER" id="PTHR43116:SF3">
    <property type="entry name" value="CLASS I PEPTIDE CHAIN RELEASE FACTOR"/>
    <property type="match status" value="1"/>
</dbReference>
<gene>
    <name evidence="4" type="primary">prfB</name>
    <name evidence="9" type="ORF">COS93_00650</name>
</gene>
<dbReference type="InterPro" id="IPR045853">
    <property type="entry name" value="Pep_chain_release_fac_I_sf"/>
</dbReference>
<keyword evidence="3 4" id="KW-0648">Protein biosynthesis</keyword>
<evidence type="ECO:0000256" key="2">
    <source>
        <dbReference type="ARBA" id="ARBA00022481"/>
    </source>
</evidence>
<dbReference type="AlphaFoldDB" id="A0A2M6Z405"/>
<dbReference type="Gene3D" id="1.20.58.410">
    <property type="entry name" value="Release factor"/>
    <property type="match status" value="1"/>
</dbReference>
<keyword evidence="6" id="KW-0175">Coiled coil</keyword>
<dbReference type="GO" id="GO:0005737">
    <property type="term" value="C:cytoplasm"/>
    <property type="evidence" value="ECO:0007669"/>
    <property type="project" value="UniProtKB-SubCell"/>
</dbReference>
<dbReference type="SUPFAM" id="SSF75620">
    <property type="entry name" value="Release factor"/>
    <property type="match status" value="1"/>
</dbReference>
<dbReference type="GO" id="GO:0016149">
    <property type="term" value="F:translation release factor activity, codon specific"/>
    <property type="evidence" value="ECO:0007669"/>
    <property type="project" value="UniProtKB-UniRule"/>
</dbReference>
<comment type="subcellular location">
    <subcellularLocation>
        <location evidence="4">Cytoplasm</location>
    </subcellularLocation>
</comment>
<name>A0A2M6Z405_9BACT</name>
<evidence type="ECO:0000256" key="1">
    <source>
        <dbReference type="ARBA" id="ARBA00010835"/>
    </source>
</evidence>
<evidence type="ECO:0000256" key="4">
    <source>
        <dbReference type="HAMAP-Rule" id="MF_00094"/>
    </source>
</evidence>
<feature type="modified residue" description="N5-methylglutamine" evidence="4">
    <location>
        <position position="238"/>
    </location>
</feature>
<evidence type="ECO:0000256" key="6">
    <source>
        <dbReference type="SAM" id="Coils"/>
    </source>
</evidence>
<dbReference type="InterPro" id="IPR000352">
    <property type="entry name" value="Pep_chain_release_fac_I"/>
</dbReference>
<evidence type="ECO:0000256" key="7">
    <source>
        <dbReference type="SAM" id="MobiDB-lite"/>
    </source>
</evidence>
<comment type="similarity">
    <text evidence="1 4">Belongs to the prokaryotic/mitochondrial release factor family.</text>
</comment>
<evidence type="ECO:0000259" key="8">
    <source>
        <dbReference type="SMART" id="SM00937"/>
    </source>
</evidence>
<evidence type="ECO:0000313" key="9">
    <source>
        <dbReference type="EMBL" id="PIU47144.1"/>
    </source>
</evidence>
<feature type="compositionally biased region" description="Basic and acidic residues" evidence="7">
    <location>
        <begin position="1"/>
        <end position="19"/>
    </location>
</feature>
<comment type="function">
    <text evidence="4">Peptide chain release factor 2 directs the termination of translation in response to the peptide chain termination codons UGA and UAA.</text>
</comment>
<dbReference type="InterPro" id="IPR005139">
    <property type="entry name" value="PCRF"/>
</dbReference>
<dbReference type="HAMAP" id="MF_00094">
    <property type="entry name" value="Rel_fac_2"/>
    <property type="match status" value="1"/>
</dbReference>
<dbReference type="Pfam" id="PF00472">
    <property type="entry name" value="RF-1"/>
    <property type="match status" value="1"/>
</dbReference>
<dbReference type="Gene3D" id="3.30.160.20">
    <property type="match status" value="1"/>
</dbReference>
<evidence type="ECO:0000256" key="5">
    <source>
        <dbReference type="NCBIfam" id="TIGR00020"/>
    </source>
</evidence>
<comment type="caution">
    <text evidence="9">The sequence shown here is derived from an EMBL/GenBank/DDBJ whole genome shotgun (WGS) entry which is preliminary data.</text>
</comment>
<dbReference type="NCBIfam" id="TIGR00020">
    <property type="entry name" value="prfB"/>
    <property type="match status" value="1"/>
</dbReference>
<feature type="coiled-coil region" evidence="6">
    <location>
        <begin position="33"/>
        <end position="94"/>
    </location>
</feature>
<proteinExistence type="inferred from homology"/>
<dbReference type="Pfam" id="PF03462">
    <property type="entry name" value="PCRF"/>
    <property type="match status" value="1"/>
</dbReference>
<accession>A0A2M6Z405</accession>
<evidence type="ECO:0000313" key="10">
    <source>
        <dbReference type="Proteomes" id="UP000228777"/>
    </source>
</evidence>